<organism evidence="2 3">
    <name type="scientific">Polyporus arcularius HHB13444</name>
    <dbReference type="NCBI Taxonomy" id="1314778"/>
    <lineage>
        <taxon>Eukaryota</taxon>
        <taxon>Fungi</taxon>
        <taxon>Dikarya</taxon>
        <taxon>Basidiomycota</taxon>
        <taxon>Agaricomycotina</taxon>
        <taxon>Agaricomycetes</taxon>
        <taxon>Polyporales</taxon>
        <taxon>Polyporaceae</taxon>
        <taxon>Polyporus</taxon>
    </lineage>
</organism>
<keyword evidence="3" id="KW-1185">Reference proteome</keyword>
<dbReference type="AlphaFoldDB" id="A0A5C3PT81"/>
<reference evidence="2 3" key="1">
    <citation type="journal article" date="2019" name="Nat. Ecol. Evol.">
        <title>Megaphylogeny resolves global patterns of mushroom evolution.</title>
        <authorList>
            <person name="Varga T."/>
            <person name="Krizsan K."/>
            <person name="Foldi C."/>
            <person name="Dima B."/>
            <person name="Sanchez-Garcia M."/>
            <person name="Sanchez-Ramirez S."/>
            <person name="Szollosi G.J."/>
            <person name="Szarkandi J.G."/>
            <person name="Papp V."/>
            <person name="Albert L."/>
            <person name="Andreopoulos W."/>
            <person name="Angelini C."/>
            <person name="Antonin V."/>
            <person name="Barry K.W."/>
            <person name="Bougher N.L."/>
            <person name="Buchanan P."/>
            <person name="Buyck B."/>
            <person name="Bense V."/>
            <person name="Catcheside P."/>
            <person name="Chovatia M."/>
            <person name="Cooper J."/>
            <person name="Damon W."/>
            <person name="Desjardin D."/>
            <person name="Finy P."/>
            <person name="Geml J."/>
            <person name="Haridas S."/>
            <person name="Hughes K."/>
            <person name="Justo A."/>
            <person name="Karasinski D."/>
            <person name="Kautmanova I."/>
            <person name="Kiss B."/>
            <person name="Kocsube S."/>
            <person name="Kotiranta H."/>
            <person name="LaButti K.M."/>
            <person name="Lechner B.E."/>
            <person name="Liimatainen K."/>
            <person name="Lipzen A."/>
            <person name="Lukacs Z."/>
            <person name="Mihaltcheva S."/>
            <person name="Morgado L.N."/>
            <person name="Niskanen T."/>
            <person name="Noordeloos M.E."/>
            <person name="Ohm R.A."/>
            <person name="Ortiz-Santana B."/>
            <person name="Ovrebo C."/>
            <person name="Racz N."/>
            <person name="Riley R."/>
            <person name="Savchenko A."/>
            <person name="Shiryaev A."/>
            <person name="Soop K."/>
            <person name="Spirin V."/>
            <person name="Szebenyi C."/>
            <person name="Tomsovsky M."/>
            <person name="Tulloss R.E."/>
            <person name="Uehling J."/>
            <person name="Grigoriev I.V."/>
            <person name="Vagvolgyi C."/>
            <person name="Papp T."/>
            <person name="Martin F.M."/>
            <person name="Miettinen O."/>
            <person name="Hibbett D.S."/>
            <person name="Nagy L.G."/>
        </authorList>
    </citation>
    <scope>NUCLEOTIDE SEQUENCE [LARGE SCALE GENOMIC DNA]</scope>
    <source>
        <strain evidence="2 3">HHB13444</strain>
    </source>
</reference>
<feature type="signal peptide" evidence="1">
    <location>
        <begin position="1"/>
        <end position="20"/>
    </location>
</feature>
<sequence length="70" mass="7281">MRSIFLIALSMFVTFGSVAAAPVEEARAAAPKGGDEDDGVGWFVAVPALMKPAPLNINVPIPGIPCDKKN</sequence>
<evidence type="ECO:0000256" key="1">
    <source>
        <dbReference type="SAM" id="SignalP"/>
    </source>
</evidence>
<name>A0A5C3PT81_9APHY</name>
<evidence type="ECO:0000313" key="3">
    <source>
        <dbReference type="Proteomes" id="UP000308197"/>
    </source>
</evidence>
<evidence type="ECO:0000313" key="2">
    <source>
        <dbReference type="EMBL" id="TFK91580.1"/>
    </source>
</evidence>
<proteinExistence type="predicted"/>
<dbReference type="EMBL" id="ML211017">
    <property type="protein sequence ID" value="TFK91580.1"/>
    <property type="molecule type" value="Genomic_DNA"/>
</dbReference>
<keyword evidence="1" id="KW-0732">Signal</keyword>
<accession>A0A5C3PT81</accession>
<dbReference type="Proteomes" id="UP000308197">
    <property type="component" value="Unassembled WGS sequence"/>
</dbReference>
<protein>
    <submittedName>
        <fullName evidence="2">Uncharacterized protein</fullName>
    </submittedName>
</protein>
<feature type="chain" id="PRO_5022833688" evidence="1">
    <location>
        <begin position="21"/>
        <end position="70"/>
    </location>
</feature>
<gene>
    <name evidence="2" type="ORF">K466DRAFT_596002</name>
</gene>
<dbReference type="InParanoid" id="A0A5C3PT81"/>